<proteinExistence type="predicted"/>
<reference evidence="3" key="2">
    <citation type="submission" date="2020-05" db="EMBL/GenBank/DDBJ databases">
        <authorList>
            <person name="Kim H.-S."/>
            <person name="Proctor R.H."/>
            <person name="Brown D.W."/>
        </authorList>
    </citation>
    <scope>NUCLEOTIDE SEQUENCE</scope>
    <source>
        <strain evidence="3">NRRL 22465</strain>
    </source>
</reference>
<name>A0A8H4UNI9_9HYPO</name>
<feature type="region of interest" description="Disordered" evidence="1">
    <location>
        <begin position="207"/>
        <end position="260"/>
    </location>
</feature>
<protein>
    <recommendedName>
        <fullName evidence="2">LITAF domain-containing protein</fullName>
    </recommendedName>
</protein>
<evidence type="ECO:0000259" key="2">
    <source>
        <dbReference type="PROSITE" id="PS51837"/>
    </source>
</evidence>
<organism evidence="3 4">
    <name type="scientific">Fusarium zealandicum</name>
    <dbReference type="NCBI Taxonomy" id="1053134"/>
    <lineage>
        <taxon>Eukaryota</taxon>
        <taxon>Fungi</taxon>
        <taxon>Dikarya</taxon>
        <taxon>Ascomycota</taxon>
        <taxon>Pezizomycotina</taxon>
        <taxon>Sordariomycetes</taxon>
        <taxon>Hypocreomycetidae</taxon>
        <taxon>Hypocreales</taxon>
        <taxon>Nectriaceae</taxon>
        <taxon>Fusarium</taxon>
        <taxon>Fusarium staphyleae species complex</taxon>
    </lineage>
</organism>
<dbReference type="OrthoDB" id="5599753at2759"/>
<dbReference type="InterPro" id="IPR006629">
    <property type="entry name" value="LITAF"/>
</dbReference>
<reference evidence="3" key="1">
    <citation type="journal article" date="2020" name="BMC Genomics">
        <title>Correction to: Identification and distribution of gene clusters required for synthesis of sphingolipid metabolism inhibitors in diverse species of the filamentous fungus Fusarium.</title>
        <authorList>
            <person name="Kim H.S."/>
            <person name="Lohmar J.M."/>
            <person name="Busman M."/>
            <person name="Brown D.W."/>
            <person name="Naumann T.A."/>
            <person name="Divon H.H."/>
            <person name="Lysoe E."/>
            <person name="Uhlig S."/>
            <person name="Proctor R.H."/>
        </authorList>
    </citation>
    <scope>NUCLEOTIDE SEQUENCE</scope>
    <source>
        <strain evidence="3">NRRL 22465</strain>
    </source>
</reference>
<sequence length="260" mass="28600">MSTQQTQVPWGPDSASPPSYTPAQGLDDKIPYDSSLPASGPQRAKTLRTYINDGGLPEVVTTDQMAKETGYFDGLIPVVTPETPAPQGYFDDDTVTPLHLLGDQPDTVDCPFCRHRVMTKIKKSPSIRTHLTATALGLTTIGGAVAPYACGWNSHLNHHCTYCNRKVACRRDGQKEMKPLGTPRHLREASRQEVHTQVQLGLEEPERNRRIESVISPADIDPGPTPGTGRSTRRVSTPDEMALKLDMQQVPWRDSGAEYD</sequence>
<dbReference type="Pfam" id="PF10601">
    <property type="entry name" value="zf-LITAF-like"/>
    <property type="match status" value="1"/>
</dbReference>
<feature type="domain" description="LITAF" evidence="2">
    <location>
        <begin position="90"/>
        <end position="172"/>
    </location>
</feature>
<dbReference type="SMART" id="SM00714">
    <property type="entry name" value="LITAF"/>
    <property type="match status" value="1"/>
</dbReference>
<evidence type="ECO:0000313" key="4">
    <source>
        <dbReference type="Proteomes" id="UP000635477"/>
    </source>
</evidence>
<accession>A0A8H4UNI9</accession>
<dbReference type="PROSITE" id="PS51837">
    <property type="entry name" value="LITAF"/>
    <property type="match status" value="1"/>
</dbReference>
<keyword evidence="4" id="KW-1185">Reference proteome</keyword>
<dbReference type="Proteomes" id="UP000635477">
    <property type="component" value="Unassembled WGS sequence"/>
</dbReference>
<gene>
    <name evidence="3" type="ORF">FZEAL_3765</name>
</gene>
<evidence type="ECO:0000313" key="3">
    <source>
        <dbReference type="EMBL" id="KAF4980146.1"/>
    </source>
</evidence>
<evidence type="ECO:0000256" key="1">
    <source>
        <dbReference type="SAM" id="MobiDB-lite"/>
    </source>
</evidence>
<comment type="caution">
    <text evidence="3">The sequence shown here is derived from an EMBL/GenBank/DDBJ whole genome shotgun (WGS) entry which is preliminary data.</text>
</comment>
<dbReference type="AlphaFoldDB" id="A0A8H4UNI9"/>
<dbReference type="EMBL" id="JABEYC010000254">
    <property type="protein sequence ID" value="KAF4980146.1"/>
    <property type="molecule type" value="Genomic_DNA"/>
</dbReference>
<feature type="region of interest" description="Disordered" evidence="1">
    <location>
        <begin position="1"/>
        <end position="41"/>
    </location>
</feature>